<proteinExistence type="predicted"/>
<reference evidence="1" key="1">
    <citation type="submission" date="2024-03" db="EMBL/GenBank/DDBJ databases">
        <title>Complete genome sequence of Mycoplasma felifaucium Z921 isolated from the trachea of a cheetah.</title>
        <authorList>
            <person name="Spergser J."/>
        </authorList>
    </citation>
    <scope>NUCLEOTIDE SEQUENCE [LARGE SCALE GENOMIC DNA]</scope>
    <source>
        <strain evidence="1">Z921</strain>
    </source>
</reference>
<organism evidence="1 2">
    <name type="scientific">Mycoplasmopsis felifaucium</name>
    <dbReference type="NCBI Taxonomy" id="35768"/>
    <lineage>
        <taxon>Bacteria</taxon>
        <taxon>Bacillati</taxon>
        <taxon>Mycoplasmatota</taxon>
        <taxon>Mycoplasmoidales</taxon>
        <taxon>Metamycoplasmataceae</taxon>
        <taxon>Mycoplasmopsis</taxon>
    </lineage>
</organism>
<keyword evidence="2" id="KW-1185">Reference proteome</keyword>
<protein>
    <submittedName>
        <fullName evidence="1">Uncharacterized protein</fullName>
    </submittedName>
</protein>
<dbReference type="Proteomes" id="UP001477443">
    <property type="component" value="Chromosome"/>
</dbReference>
<name>A0ABZ2RSQ4_9BACT</name>
<evidence type="ECO:0000313" key="1">
    <source>
        <dbReference type="EMBL" id="WXL29148.1"/>
    </source>
</evidence>
<dbReference type="RefSeq" id="WP_338822756.1">
    <property type="nucleotide sequence ID" value="NZ_CP148067.1"/>
</dbReference>
<evidence type="ECO:0000313" key="2">
    <source>
        <dbReference type="Proteomes" id="UP001477443"/>
    </source>
</evidence>
<dbReference type="EMBL" id="CP148067">
    <property type="protein sequence ID" value="WXL29148.1"/>
    <property type="molecule type" value="Genomic_DNA"/>
</dbReference>
<accession>A0ABZ2RSQ4</accession>
<sequence length="281" mass="34032">MTKLKDHFGGFGFWELPFGRWINYYRDKNKNEAFSYEALQKLPSGDLNRYLMLKYNINDLFDKYKKFISNLYTLQIELAKVIKQTYNVFLFNDDKFYENQENKNITIHGIKHGLFSLVNIFDKYKQHYPDVYNMVSEYRKQFSYLFNEINDNWNSPESYPLINEAIELLYKWIDIDVAKISEETDKFYDLAIGWINESDQNYYELLKIYEDNKDNVKLKNYFEDNNLKTRLDELTSSRSFHDIELDTLFKNTFKFDNLYDYKILADDLQKTINEIKEILQS</sequence>
<gene>
    <name evidence="1" type="ORF">WG617_00635</name>
</gene>